<evidence type="ECO:0000259" key="1">
    <source>
        <dbReference type="Pfam" id="PF04965"/>
    </source>
</evidence>
<accession>A0A9J7BG61</accession>
<dbReference type="KEGG" id="orp:MOP44_14230"/>
<name>A0A9J7BG61_9BACT</name>
<protein>
    <submittedName>
        <fullName evidence="2">GPW/gp25 family protein</fullName>
    </submittedName>
</protein>
<dbReference type="SUPFAM" id="SSF160719">
    <property type="entry name" value="gpW/gp25-like"/>
    <property type="match status" value="1"/>
</dbReference>
<dbReference type="Pfam" id="PF04965">
    <property type="entry name" value="GPW_gp25"/>
    <property type="match status" value="1"/>
</dbReference>
<sequence length="136" mass="14624">MTIRRDIRYPFAIDAASGQAAQTDYASHVDQMIRQILLTDPGERVCLPTFGAGLRRLLFAPMNSSLGATTKLLVTQALNLWLANQITVKDVTVRTANSTTGGPVSGPPLPDGAIAIQVTYVLIETQSVTQTEVQVI</sequence>
<proteinExistence type="predicted"/>
<reference evidence="2" key="1">
    <citation type="submission" date="2021-04" db="EMBL/GenBank/DDBJ databases">
        <title>Phylogenetic analysis of Acidobacteriaceae.</title>
        <authorList>
            <person name="Qiu L."/>
            <person name="Zhang Q."/>
        </authorList>
    </citation>
    <scope>NUCLEOTIDE SEQUENCE</scope>
    <source>
        <strain evidence="2">DSM 25168</strain>
    </source>
</reference>
<gene>
    <name evidence="2" type="ORF">MOP44_14230</name>
</gene>
<dbReference type="Gene3D" id="3.10.450.40">
    <property type="match status" value="1"/>
</dbReference>
<dbReference type="AlphaFoldDB" id="A0A9J7BG61"/>
<feature type="domain" description="IraD/Gp25-like" evidence="1">
    <location>
        <begin position="25"/>
        <end position="125"/>
    </location>
</feature>
<keyword evidence="3" id="KW-1185">Reference proteome</keyword>
<dbReference type="RefSeq" id="WP_260790616.1">
    <property type="nucleotide sequence ID" value="NZ_CP093313.1"/>
</dbReference>
<evidence type="ECO:0000313" key="2">
    <source>
        <dbReference type="EMBL" id="UWZ81743.1"/>
    </source>
</evidence>
<dbReference type="Proteomes" id="UP001059380">
    <property type="component" value="Chromosome"/>
</dbReference>
<dbReference type="EMBL" id="CP093313">
    <property type="protein sequence ID" value="UWZ81743.1"/>
    <property type="molecule type" value="Genomic_DNA"/>
</dbReference>
<dbReference type="InterPro" id="IPR007048">
    <property type="entry name" value="IraD/Gp25-like"/>
</dbReference>
<organism evidence="2 3">
    <name type="scientific">Occallatibacter riparius</name>
    <dbReference type="NCBI Taxonomy" id="1002689"/>
    <lineage>
        <taxon>Bacteria</taxon>
        <taxon>Pseudomonadati</taxon>
        <taxon>Acidobacteriota</taxon>
        <taxon>Terriglobia</taxon>
        <taxon>Terriglobales</taxon>
        <taxon>Acidobacteriaceae</taxon>
        <taxon>Occallatibacter</taxon>
    </lineage>
</organism>
<evidence type="ECO:0000313" key="3">
    <source>
        <dbReference type="Proteomes" id="UP001059380"/>
    </source>
</evidence>